<feature type="coiled-coil region" evidence="1">
    <location>
        <begin position="22"/>
        <end position="139"/>
    </location>
</feature>
<evidence type="ECO:0000256" key="1">
    <source>
        <dbReference type="SAM" id="Coils"/>
    </source>
</evidence>
<comment type="caution">
    <text evidence="2">The sequence shown here is derived from an EMBL/GenBank/DDBJ whole genome shotgun (WGS) entry which is preliminary data.</text>
</comment>
<accession>A0ABT1PXU3</accession>
<dbReference type="Gene3D" id="1.10.287.1490">
    <property type="match status" value="1"/>
</dbReference>
<protein>
    <submittedName>
        <fullName evidence="2">Uncharacterized protein</fullName>
    </submittedName>
</protein>
<name>A0ABT1PXU3_9ACTN</name>
<reference evidence="2" key="1">
    <citation type="submission" date="2022-06" db="EMBL/GenBank/DDBJ databases">
        <title>Draft genome sequence of Streptomyces sp. RB6PN25 isolated from peat swamp forest in Thailand.</title>
        <authorList>
            <person name="Duangmal K."/>
            <person name="Klaysubun C."/>
        </authorList>
    </citation>
    <scope>NUCLEOTIDE SEQUENCE</scope>
    <source>
        <strain evidence="2">RB6PN25</strain>
    </source>
</reference>
<dbReference type="EMBL" id="JANFNG010000013">
    <property type="protein sequence ID" value="MCQ4082482.1"/>
    <property type="molecule type" value="Genomic_DNA"/>
</dbReference>
<evidence type="ECO:0000313" key="2">
    <source>
        <dbReference type="EMBL" id="MCQ4082482.1"/>
    </source>
</evidence>
<gene>
    <name evidence="2" type="ORF">NGB36_18205</name>
</gene>
<keyword evidence="1" id="KW-0175">Coiled coil</keyword>
<keyword evidence="3" id="KW-1185">Reference proteome</keyword>
<sequence>MNTLSGDLDAAKRRLAEQDAGRVHLESALQEARARMGVLQEELERVRGMDIAQRAAEVERLRAEISELERQREALVGEREEEAARADAALAEKAERAMLALQAQLDGKLAELDEVMARVQAAQERLTQVQAEVVQGERRIVRTEETAMLQEVGVYAYRHPARGRRCLQGPTG</sequence>
<dbReference type="RefSeq" id="WP_255921388.1">
    <property type="nucleotide sequence ID" value="NZ_JANFNG010000013.1"/>
</dbReference>
<proteinExistence type="predicted"/>
<dbReference type="Proteomes" id="UP001057702">
    <property type="component" value="Unassembled WGS sequence"/>
</dbReference>
<evidence type="ECO:0000313" key="3">
    <source>
        <dbReference type="Proteomes" id="UP001057702"/>
    </source>
</evidence>
<organism evidence="2 3">
    <name type="scientific">Streptomyces humicola</name>
    <dbReference type="NCBI Taxonomy" id="2953240"/>
    <lineage>
        <taxon>Bacteria</taxon>
        <taxon>Bacillati</taxon>
        <taxon>Actinomycetota</taxon>
        <taxon>Actinomycetes</taxon>
        <taxon>Kitasatosporales</taxon>
        <taxon>Streptomycetaceae</taxon>
        <taxon>Streptomyces</taxon>
    </lineage>
</organism>